<gene>
    <name evidence="5" type="ORF">V1634_22555</name>
</gene>
<dbReference type="PANTHER" id="PTHR48078">
    <property type="entry name" value="THREONINE DEHYDRATASE, MITOCHONDRIAL-RELATED"/>
    <property type="match status" value="1"/>
</dbReference>
<proteinExistence type="predicted"/>
<evidence type="ECO:0000313" key="5">
    <source>
        <dbReference type="EMBL" id="MEE6309617.1"/>
    </source>
</evidence>
<comment type="cofactor">
    <cofactor evidence="1">
        <name>pyridoxal 5'-phosphate</name>
        <dbReference type="ChEBI" id="CHEBI:597326"/>
    </cofactor>
</comment>
<keyword evidence="6" id="KW-1185">Reference proteome</keyword>
<evidence type="ECO:0000256" key="3">
    <source>
        <dbReference type="ARBA" id="ARBA00023239"/>
    </source>
</evidence>
<dbReference type="InterPro" id="IPR036052">
    <property type="entry name" value="TrpB-like_PALP_sf"/>
</dbReference>
<dbReference type="GO" id="GO:0004795">
    <property type="term" value="F:threonine synthase activity"/>
    <property type="evidence" value="ECO:0007669"/>
    <property type="project" value="UniProtKB-EC"/>
</dbReference>
<dbReference type="Gene3D" id="3.40.50.1100">
    <property type="match status" value="2"/>
</dbReference>
<dbReference type="CDD" id="cd01563">
    <property type="entry name" value="Thr-synth_1"/>
    <property type="match status" value="1"/>
</dbReference>
<evidence type="ECO:0000256" key="2">
    <source>
        <dbReference type="ARBA" id="ARBA00022898"/>
    </source>
</evidence>
<evidence type="ECO:0000256" key="1">
    <source>
        <dbReference type="ARBA" id="ARBA00001933"/>
    </source>
</evidence>
<dbReference type="PANTHER" id="PTHR48078:SF6">
    <property type="entry name" value="L-THREONINE DEHYDRATASE CATABOLIC TDCB"/>
    <property type="match status" value="1"/>
</dbReference>
<dbReference type="Proteomes" id="UP001339911">
    <property type="component" value="Unassembled WGS sequence"/>
</dbReference>
<evidence type="ECO:0000259" key="4">
    <source>
        <dbReference type="Pfam" id="PF00291"/>
    </source>
</evidence>
<sequence length="397" mass="42063">MYLTHLHCPRCDAEHAADRPQNLCSCGSPLLARYDLAEVRRAVEPAALARRPADLWRYRELLPVAEDRHVTTFGEGWTPLLPAARYGESIGVPELLVKDEGLVPTGSFKARGAAVGVSRARELGIRHVAMPTNGNAGAAWATYAARAGLRATIAMPLGAPTITRRECVAAGAELHLVDGLISDAGRYVAALIASSPDGEIFDAGTLKEPYRLEGKKTMGYEIVEQLGWQVPDVIVYPTGGGVGLIGIHKALHEMRELGWIGETLPRLVAVQSTGCAPIVRAFGAGADRAEPWADAWTVAFGINVPAPLGDELILDALRDTAGTAVAVDDEAILADLHAFGAREGLLLCPEGAACLTAVRQLRAGGWLRADERVVVLNTGAGLKYPETVDVDSLPVAG</sequence>
<dbReference type="Pfam" id="PF00291">
    <property type="entry name" value="PALP"/>
    <property type="match status" value="1"/>
</dbReference>
<dbReference type="EC" id="4.2.3.1" evidence="5"/>
<dbReference type="PROSITE" id="PS00165">
    <property type="entry name" value="DEHYDRATASE_SER_THR"/>
    <property type="match status" value="1"/>
</dbReference>
<dbReference type="EMBL" id="JAZGQL010000017">
    <property type="protein sequence ID" value="MEE6309617.1"/>
    <property type="molecule type" value="Genomic_DNA"/>
</dbReference>
<dbReference type="RefSeq" id="WP_331210032.1">
    <property type="nucleotide sequence ID" value="NZ_JAZGQL010000017.1"/>
</dbReference>
<dbReference type="NCBIfam" id="NF006050">
    <property type="entry name" value="PRK08197.1"/>
    <property type="match status" value="1"/>
</dbReference>
<dbReference type="InterPro" id="IPR050147">
    <property type="entry name" value="Ser/Thr_Dehydratase"/>
</dbReference>
<evidence type="ECO:0000313" key="6">
    <source>
        <dbReference type="Proteomes" id="UP001339911"/>
    </source>
</evidence>
<feature type="domain" description="Tryptophan synthase beta chain-like PALP" evidence="4">
    <location>
        <begin position="72"/>
        <end position="379"/>
    </location>
</feature>
<protein>
    <submittedName>
        <fullName evidence="5">Threonine synthase</fullName>
        <ecNumber evidence="5">4.2.3.1</ecNumber>
    </submittedName>
</protein>
<accession>A0ABU7SJ81</accession>
<comment type="caution">
    <text evidence="5">The sequence shown here is derived from an EMBL/GenBank/DDBJ whole genome shotgun (WGS) entry which is preliminary data.</text>
</comment>
<keyword evidence="2" id="KW-0663">Pyridoxal phosphate</keyword>
<dbReference type="InterPro" id="IPR000634">
    <property type="entry name" value="Ser/Thr_deHydtase_PyrdxlP-BS"/>
</dbReference>
<dbReference type="InterPro" id="IPR001926">
    <property type="entry name" value="TrpB-like_PALP"/>
</dbReference>
<dbReference type="SUPFAM" id="SSF53686">
    <property type="entry name" value="Tryptophan synthase beta subunit-like PLP-dependent enzymes"/>
    <property type="match status" value="1"/>
</dbReference>
<organism evidence="5 6">
    <name type="scientific">Plantactinospora veratri</name>
    <dbReference type="NCBI Taxonomy" id="1436122"/>
    <lineage>
        <taxon>Bacteria</taxon>
        <taxon>Bacillati</taxon>
        <taxon>Actinomycetota</taxon>
        <taxon>Actinomycetes</taxon>
        <taxon>Micromonosporales</taxon>
        <taxon>Micromonosporaceae</taxon>
        <taxon>Plantactinospora</taxon>
    </lineage>
</organism>
<reference evidence="5 6" key="1">
    <citation type="submission" date="2024-01" db="EMBL/GenBank/DDBJ databases">
        <title>Genome insights into Plantactinospora veratri sp. nov.</title>
        <authorList>
            <person name="Wang L."/>
        </authorList>
    </citation>
    <scope>NUCLEOTIDE SEQUENCE [LARGE SCALE GENOMIC DNA]</scope>
    <source>
        <strain evidence="5 6">NEAU-FHS4</strain>
    </source>
</reference>
<name>A0ABU7SJ81_9ACTN</name>
<keyword evidence="3 5" id="KW-0456">Lyase</keyword>